<sequence length="279" mass="30335">MFAPKLITQTITKKSLLAAACSCLVASTVVLPLTLFAPSSQAQSRKVRYVPPSNVGAPRVSVPGATRSAGCEDGRCLIGLVPDLDAKVAPVPQTIAKRPTMYFLVPQIDGLGYFSLFETDPNLGKGKRIYRVSSFPVKVDRAGVIAFKLPDDAPALELNKNYIWEFKVADFVDSNVVSGSIRRIAPTPKLILQLPKLSSPVDRAALLAQEGVWFETVQTLADALQLKQVEPDISNEWTSLLQSTKLDRVISLPFTSITKPAPKPESKPSSSPLTVPRYY</sequence>
<keyword evidence="2" id="KW-0732">Signal</keyword>
<protein>
    <submittedName>
        <fullName evidence="3">DUF928 domain-containing protein</fullName>
    </submittedName>
</protein>
<evidence type="ECO:0000313" key="3">
    <source>
        <dbReference type="EMBL" id="MBD2187627.1"/>
    </source>
</evidence>
<accession>A0ABR7ZUZ3</accession>
<dbReference type="EMBL" id="JACJQB010000007">
    <property type="protein sequence ID" value="MBD2187627.1"/>
    <property type="molecule type" value="Genomic_DNA"/>
</dbReference>
<dbReference type="Pfam" id="PF06051">
    <property type="entry name" value="DUF928"/>
    <property type="match status" value="1"/>
</dbReference>
<feature type="chain" id="PRO_5046029449" evidence="2">
    <location>
        <begin position="43"/>
        <end position="279"/>
    </location>
</feature>
<evidence type="ECO:0000313" key="4">
    <source>
        <dbReference type="Proteomes" id="UP000642094"/>
    </source>
</evidence>
<keyword evidence="4" id="KW-1185">Reference proteome</keyword>
<evidence type="ECO:0000256" key="1">
    <source>
        <dbReference type="SAM" id="MobiDB-lite"/>
    </source>
</evidence>
<dbReference type="RefSeq" id="WP_190402503.1">
    <property type="nucleotide sequence ID" value="NZ_JACJQB010000007.1"/>
</dbReference>
<feature type="signal peptide" evidence="2">
    <location>
        <begin position="1"/>
        <end position="42"/>
    </location>
</feature>
<feature type="region of interest" description="Disordered" evidence="1">
    <location>
        <begin position="260"/>
        <end position="279"/>
    </location>
</feature>
<evidence type="ECO:0000256" key="2">
    <source>
        <dbReference type="SAM" id="SignalP"/>
    </source>
</evidence>
<gene>
    <name evidence="3" type="ORF">H6F41_05655</name>
</gene>
<comment type="caution">
    <text evidence="3">The sequence shown here is derived from an EMBL/GenBank/DDBJ whole genome shotgun (WGS) entry which is preliminary data.</text>
</comment>
<dbReference type="InterPro" id="IPR010328">
    <property type="entry name" value="DUF928"/>
</dbReference>
<proteinExistence type="predicted"/>
<dbReference type="Proteomes" id="UP000642094">
    <property type="component" value="Unassembled WGS sequence"/>
</dbReference>
<name>A0ABR7ZUZ3_9CYAN</name>
<reference evidence="3 4" key="1">
    <citation type="journal article" date="2020" name="ISME J.">
        <title>Comparative genomics reveals insights into cyanobacterial evolution and habitat adaptation.</title>
        <authorList>
            <person name="Chen M.Y."/>
            <person name="Teng W.K."/>
            <person name="Zhao L."/>
            <person name="Hu C.X."/>
            <person name="Zhou Y.K."/>
            <person name="Han B.P."/>
            <person name="Song L.R."/>
            <person name="Shu W.S."/>
        </authorList>
    </citation>
    <scope>NUCLEOTIDE SEQUENCE [LARGE SCALE GENOMIC DNA]</scope>
    <source>
        <strain evidence="3 4">FACHB-723</strain>
    </source>
</reference>
<organism evidence="3 4">
    <name type="scientific">Pseudanabaena mucicola FACHB-723</name>
    <dbReference type="NCBI Taxonomy" id="2692860"/>
    <lineage>
        <taxon>Bacteria</taxon>
        <taxon>Bacillati</taxon>
        <taxon>Cyanobacteriota</taxon>
        <taxon>Cyanophyceae</taxon>
        <taxon>Pseudanabaenales</taxon>
        <taxon>Pseudanabaenaceae</taxon>
        <taxon>Pseudanabaena</taxon>
    </lineage>
</organism>